<proteinExistence type="predicted"/>
<evidence type="ECO:0000313" key="2">
    <source>
        <dbReference type="EMBL" id="GAA4126050.1"/>
    </source>
</evidence>
<comment type="caution">
    <text evidence="2">The sequence shown here is derived from an EMBL/GenBank/DDBJ whole genome shotgun (WGS) entry which is preliminary data.</text>
</comment>
<gene>
    <name evidence="2" type="ORF">GCM10022215_35080</name>
</gene>
<evidence type="ECO:0000256" key="1">
    <source>
        <dbReference type="SAM" id="MobiDB-lite"/>
    </source>
</evidence>
<keyword evidence="3" id="KW-1185">Reference proteome</keyword>
<dbReference type="Proteomes" id="UP001501495">
    <property type="component" value="Unassembled WGS sequence"/>
</dbReference>
<accession>A0ABP7XUS8</accession>
<name>A0ABP7XUS8_9ACTN</name>
<organism evidence="2 3">
    <name type="scientific">Nocardioides fonticola</name>
    <dbReference type="NCBI Taxonomy" id="450363"/>
    <lineage>
        <taxon>Bacteria</taxon>
        <taxon>Bacillati</taxon>
        <taxon>Actinomycetota</taxon>
        <taxon>Actinomycetes</taxon>
        <taxon>Propionibacteriales</taxon>
        <taxon>Nocardioidaceae</taxon>
        <taxon>Nocardioides</taxon>
    </lineage>
</organism>
<feature type="region of interest" description="Disordered" evidence="1">
    <location>
        <begin position="599"/>
        <end position="695"/>
    </location>
</feature>
<protein>
    <submittedName>
        <fullName evidence="2">Uncharacterized protein</fullName>
    </submittedName>
</protein>
<dbReference type="EMBL" id="BAAAZH010000028">
    <property type="protein sequence ID" value="GAA4126050.1"/>
    <property type="molecule type" value="Genomic_DNA"/>
</dbReference>
<feature type="compositionally biased region" description="Low complexity" evidence="1">
    <location>
        <begin position="600"/>
        <end position="679"/>
    </location>
</feature>
<evidence type="ECO:0000313" key="3">
    <source>
        <dbReference type="Proteomes" id="UP001501495"/>
    </source>
</evidence>
<reference evidence="3" key="1">
    <citation type="journal article" date="2019" name="Int. J. Syst. Evol. Microbiol.">
        <title>The Global Catalogue of Microorganisms (GCM) 10K type strain sequencing project: providing services to taxonomists for standard genome sequencing and annotation.</title>
        <authorList>
            <consortium name="The Broad Institute Genomics Platform"/>
            <consortium name="The Broad Institute Genome Sequencing Center for Infectious Disease"/>
            <person name="Wu L."/>
            <person name="Ma J."/>
        </authorList>
    </citation>
    <scope>NUCLEOTIDE SEQUENCE [LARGE SCALE GENOMIC DNA]</scope>
    <source>
        <strain evidence="3">JCM 16703</strain>
    </source>
</reference>
<sequence length="1364" mass="142065">MISKRRQTIVLTAVPRGWDDRGTSVRIGVHISPRLSYTGSGATLEDFPAWLDWPAQQLAWQVSWDAGNTWAAAASVDDDGDSGFWKAILRPEVPVTSFDGTPPPAASVAGYSYAGVAAAVLSSFTRPTLAATDAGRAAITAARVREPLPDNRGAKQPTAAFTALRGFYRPRTPVSTQVSRGSLEPDFHERLSLMSDHGPLLERLGLVVELTATPPSSTSSVSSVMVRTTWKPGGSVPATVLSTRTACALKASASSRIFRALPASGSLLDTGLRYRLDDDAYSVHSLDVDGAAAQLLGVATGPDAKTAAPPAGRSAGLTLAMANRAIVVQKQIARARQVAATLVSGHTPLLYADDLAVGAHVQVSPADAGDAWFGLGHRRVEYRADTGTRVPLSFTAVDEAAVTVAARAQKPGSPNLLVSDVVARFDGWSVAVPRPGRQMIQTAEGSSVEAEPERAPLTWLTMDATVPDQAADGTDGRLASLRFGRSYVLRARAVDVTGRGMGEWSGAPATADTPYYRWDPVPAPLVLPPPATALTAGEAARRIVVRSDPASGLGPQVPSVRTLVPPRVAVEVGLLHGVFDAAGGHAPDAASWKRIADLDAGAPPQQGPAPDVARPAAAAEPTAPATTRDPGVTPTVVPSTSPSTSPITTAPSSTAPSSGGAGPSTGPSTSPTTGPTTGPSGPPDATPRPLDVDWLPDPLATGVVVAPDGGSEAVASFLPPGASPTGFAEIGSWNSVALRARPGALGSPAVLTDPVVGTADQQVVTVTLAPAEVRTVKLRARPTPTLLGMHGLVSQLGGSPADQAAAVASGKVPILTPSIEVEVVHAVRAPLEAPIIDDIAVTRRLGQKDADVTTGLRYHRLSTGGLTVRASWSQWRDDGPGTPAPVRTLVRRHVVLDQTLDPSTTTGLMADLDATPTLVLPDLRRFSPTFEAVATSRFVEEWREAIPVSAVKRSDGALYVVLPDDVDVESVLLDLDGRRLARGTEIATAIDPDTEHVTLVVLDDTLAKAFAKNIVTGVGVRGSVLRTSAPRTLTVRSGVRPEPVRPRYVVPSFTIVPGTSDGAGSSAARLTSGLRLWLERPWWSSGDGEQLAVITGVDKATLGTEDTTRLEKLVTTYGADPALRAGESVPRTGALTSGTEVTRLPIAEELGSTIKPTATFTARMHDVAYDAERDAYWVDLTFADLAPGAFVRLAVARYQPLMAAAAGTNLAEAVTLSRIVTLDPVQLLPARTARLSRSGGALVTRIGGKVHRGASEQTRPVVRVSLQEKPGGGPDTGWQTVAAAVGIATDTGYPDVSLPAASASPQRRVVVEEFDRWPVGLVSGAAAPPNDPATLVLEPRSVDDARRDFAGLRPVWVATLPLPS</sequence>
<dbReference type="RefSeq" id="WP_344734769.1">
    <property type="nucleotide sequence ID" value="NZ_BAAAZH010000028.1"/>
</dbReference>